<dbReference type="Proteomes" id="UP000178565">
    <property type="component" value="Unassembled WGS sequence"/>
</dbReference>
<evidence type="ECO:0000313" key="1">
    <source>
        <dbReference type="EMBL" id="OGE43945.1"/>
    </source>
</evidence>
<name>A0A1F5KSZ2_9BACT</name>
<evidence type="ECO:0000313" key="2">
    <source>
        <dbReference type="Proteomes" id="UP000178565"/>
    </source>
</evidence>
<organism evidence="1 2">
    <name type="scientific">Candidatus Daviesbacteria bacterium RIFCSPLOWO2_01_FULL_39_12</name>
    <dbReference type="NCBI Taxonomy" id="1797785"/>
    <lineage>
        <taxon>Bacteria</taxon>
        <taxon>Candidatus Daviesiibacteriota</taxon>
    </lineage>
</organism>
<accession>A0A1F5KSZ2</accession>
<dbReference type="InterPro" id="IPR008949">
    <property type="entry name" value="Isoprenoid_synthase_dom_sf"/>
</dbReference>
<protein>
    <recommendedName>
        <fullName evidence="3">Squalene cyclase C-terminal domain-containing protein</fullName>
    </recommendedName>
</protein>
<evidence type="ECO:0008006" key="3">
    <source>
        <dbReference type="Google" id="ProtNLM"/>
    </source>
</evidence>
<dbReference type="EMBL" id="MFDM01000011">
    <property type="protein sequence ID" value="OGE43945.1"/>
    <property type="molecule type" value="Genomic_DNA"/>
</dbReference>
<dbReference type="AlphaFoldDB" id="A0A1F5KSZ2"/>
<gene>
    <name evidence="1" type="ORF">A3B45_02885</name>
</gene>
<dbReference type="Gene3D" id="1.50.10.20">
    <property type="match status" value="2"/>
</dbReference>
<dbReference type="CDD" id="cd00688">
    <property type="entry name" value="ISOPREN_C2_like"/>
    <property type="match status" value="1"/>
</dbReference>
<sequence length="653" mass="74456">MKDEIINSIKQGVDYLVTYQQKDGSFISLSSPNPNNFDKALKFHSVFSTALILGCLNNLENSHSIKLIKKKCAAFLLSQKSPDWSFNYWVRNSKEAKTMPYPDDLDDTFCALSALYQYDANLFDGTVMAKIVTLLTAVESQQGGPYYTWLVDDKAPKIWRDLDLAVNSNIAFFLSLQDISLPNLTKFIASKVTRTNLSSPYYPNLYPIAYFISRLFKERGKYRALLQEMLLKKQKNGIWENPLYTALVVSALLLFGTPSKKLTPAIEYLISQQSTKGAWSASAFCLDPAIKREVYYSGSSALTTAFCVEALQKYLDVSIKHHVSAQGNLIKKDNSIYRIIIKRITSRLAALDKDLKAQAVDSLDNTLNRDNKIQVALLPYYFKLALKVRKEQVSDELIIQLGMANLYGWLSYTIYDDFLDDEGDHKKLPVANLCLRELTKIFASILPETEFDKFFNKVMDILENANTWEVSFCRVKISNGMILLKDFKIPDYSNLDKLAERSLGHSLTPVAVLYQLGFNANSQEVKSLLEFFKHYLIARQLNDDAHDWEKDLKMGHVNSVGALLLTKGGIRKDCKFSQLLPKLQELFWYEVIKEVCGKILKHTQIAREYFRGCCEVFDTSLSEKLLGKYEQAAKLALEEREDAIKFLSNYKSD</sequence>
<proteinExistence type="predicted"/>
<reference evidence="1 2" key="1">
    <citation type="journal article" date="2016" name="Nat. Commun.">
        <title>Thousands of microbial genomes shed light on interconnected biogeochemical processes in an aquifer system.</title>
        <authorList>
            <person name="Anantharaman K."/>
            <person name="Brown C.T."/>
            <person name="Hug L.A."/>
            <person name="Sharon I."/>
            <person name="Castelle C.J."/>
            <person name="Probst A.J."/>
            <person name="Thomas B.C."/>
            <person name="Singh A."/>
            <person name="Wilkins M.J."/>
            <person name="Karaoz U."/>
            <person name="Brodie E.L."/>
            <person name="Williams K.H."/>
            <person name="Hubbard S.S."/>
            <person name="Banfield J.F."/>
        </authorList>
    </citation>
    <scope>NUCLEOTIDE SEQUENCE [LARGE SCALE GENOMIC DNA]</scope>
</reference>
<dbReference type="SUPFAM" id="SSF48239">
    <property type="entry name" value="Terpenoid cyclases/Protein prenyltransferases"/>
    <property type="match status" value="2"/>
</dbReference>
<comment type="caution">
    <text evidence="1">The sequence shown here is derived from an EMBL/GenBank/DDBJ whole genome shotgun (WGS) entry which is preliminary data.</text>
</comment>
<dbReference type="InterPro" id="IPR008930">
    <property type="entry name" value="Terpenoid_cyclase/PrenylTrfase"/>
</dbReference>
<dbReference type="STRING" id="1797785.A3B45_02885"/>
<dbReference type="SUPFAM" id="SSF48576">
    <property type="entry name" value="Terpenoid synthases"/>
    <property type="match status" value="1"/>
</dbReference>